<comment type="caution">
    <text evidence="6">The sequence shown here is derived from an EMBL/GenBank/DDBJ whole genome shotgun (WGS) entry which is preliminary data.</text>
</comment>
<gene>
    <name evidence="6" type="ORF">GCM10011608_45910</name>
</gene>
<sequence>MSDLRDPGQRRQRADARRSIAAVLGASVTLLGRHPDASMEEIARAAGVSRQTIYAHYPSRDALLRAVTQHVTAEVAREVADFGFDGGSAVDALGRWADGSWALLERYPVLLTSAMLAATNEDELKRHEPIIGGLLDLIERGRRRREFDRTMPTTWYIAAIIGLGHAAGQEVTAGRMTPTEAGTAFRESVLRVCRAAL</sequence>
<evidence type="ECO:0000256" key="2">
    <source>
        <dbReference type="ARBA" id="ARBA00023125"/>
    </source>
</evidence>
<name>A0A917X2Q6_9ACTN</name>
<evidence type="ECO:0000313" key="7">
    <source>
        <dbReference type="Proteomes" id="UP000608890"/>
    </source>
</evidence>
<evidence type="ECO:0000256" key="3">
    <source>
        <dbReference type="ARBA" id="ARBA00023163"/>
    </source>
</evidence>
<dbReference type="AlphaFoldDB" id="A0A917X2Q6"/>
<dbReference type="InterPro" id="IPR001647">
    <property type="entry name" value="HTH_TetR"/>
</dbReference>
<dbReference type="InterPro" id="IPR050109">
    <property type="entry name" value="HTH-type_TetR-like_transc_reg"/>
</dbReference>
<evidence type="ECO:0000256" key="1">
    <source>
        <dbReference type="ARBA" id="ARBA00023015"/>
    </source>
</evidence>
<keyword evidence="2 4" id="KW-0238">DNA-binding</keyword>
<dbReference type="RefSeq" id="WP_189047698.1">
    <property type="nucleotide sequence ID" value="NZ_BMNB01000025.1"/>
</dbReference>
<reference evidence="6" key="2">
    <citation type="submission" date="2020-09" db="EMBL/GenBank/DDBJ databases">
        <authorList>
            <person name="Sun Q."/>
            <person name="Zhou Y."/>
        </authorList>
    </citation>
    <scope>NUCLEOTIDE SEQUENCE</scope>
    <source>
        <strain evidence="6">CGMCC 4.7312</strain>
    </source>
</reference>
<dbReference type="GO" id="GO:0000976">
    <property type="term" value="F:transcription cis-regulatory region binding"/>
    <property type="evidence" value="ECO:0007669"/>
    <property type="project" value="TreeGrafter"/>
</dbReference>
<evidence type="ECO:0000256" key="4">
    <source>
        <dbReference type="PROSITE-ProRule" id="PRU00335"/>
    </source>
</evidence>
<dbReference type="InterPro" id="IPR009057">
    <property type="entry name" value="Homeodomain-like_sf"/>
</dbReference>
<dbReference type="PANTHER" id="PTHR30055:SF234">
    <property type="entry name" value="HTH-TYPE TRANSCRIPTIONAL REGULATOR BETI"/>
    <property type="match status" value="1"/>
</dbReference>
<dbReference type="PANTHER" id="PTHR30055">
    <property type="entry name" value="HTH-TYPE TRANSCRIPTIONAL REGULATOR RUTR"/>
    <property type="match status" value="1"/>
</dbReference>
<dbReference type="Pfam" id="PF00440">
    <property type="entry name" value="TetR_N"/>
    <property type="match status" value="1"/>
</dbReference>
<dbReference type="PROSITE" id="PS50977">
    <property type="entry name" value="HTH_TETR_2"/>
    <property type="match status" value="1"/>
</dbReference>
<feature type="DNA-binding region" description="H-T-H motif" evidence="4">
    <location>
        <begin position="38"/>
        <end position="57"/>
    </location>
</feature>
<organism evidence="6 7">
    <name type="scientific">Micromonospora sonchi</name>
    <dbReference type="NCBI Taxonomy" id="1763543"/>
    <lineage>
        <taxon>Bacteria</taxon>
        <taxon>Bacillati</taxon>
        <taxon>Actinomycetota</taxon>
        <taxon>Actinomycetes</taxon>
        <taxon>Micromonosporales</taxon>
        <taxon>Micromonosporaceae</taxon>
        <taxon>Micromonospora</taxon>
    </lineage>
</organism>
<keyword evidence="3" id="KW-0804">Transcription</keyword>
<reference evidence="6" key="1">
    <citation type="journal article" date="2014" name="Int. J. Syst. Evol. Microbiol.">
        <title>Complete genome sequence of Corynebacterium casei LMG S-19264T (=DSM 44701T), isolated from a smear-ripened cheese.</title>
        <authorList>
            <consortium name="US DOE Joint Genome Institute (JGI-PGF)"/>
            <person name="Walter F."/>
            <person name="Albersmeier A."/>
            <person name="Kalinowski J."/>
            <person name="Ruckert C."/>
        </authorList>
    </citation>
    <scope>NUCLEOTIDE SEQUENCE</scope>
    <source>
        <strain evidence="6">CGMCC 4.7312</strain>
    </source>
</reference>
<dbReference type="GO" id="GO:0003700">
    <property type="term" value="F:DNA-binding transcription factor activity"/>
    <property type="evidence" value="ECO:0007669"/>
    <property type="project" value="TreeGrafter"/>
</dbReference>
<dbReference type="EMBL" id="BMNB01000025">
    <property type="protein sequence ID" value="GGM55872.1"/>
    <property type="molecule type" value="Genomic_DNA"/>
</dbReference>
<keyword evidence="7" id="KW-1185">Reference proteome</keyword>
<dbReference type="SUPFAM" id="SSF46689">
    <property type="entry name" value="Homeodomain-like"/>
    <property type="match status" value="1"/>
</dbReference>
<evidence type="ECO:0000259" key="5">
    <source>
        <dbReference type="PROSITE" id="PS50977"/>
    </source>
</evidence>
<protein>
    <recommendedName>
        <fullName evidence="5">HTH tetR-type domain-containing protein</fullName>
    </recommendedName>
</protein>
<proteinExistence type="predicted"/>
<dbReference type="Gene3D" id="1.10.357.10">
    <property type="entry name" value="Tetracycline Repressor, domain 2"/>
    <property type="match status" value="1"/>
</dbReference>
<accession>A0A917X2Q6</accession>
<feature type="domain" description="HTH tetR-type" evidence="5">
    <location>
        <begin position="17"/>
        <end position="75"/>
    </location>
</feature>
<keyword evidence="1" id="KW-0805">Transcription regulation</keyword>
<evidence type="ECO:0000313" key="6">
    <source>
        <dbReference type="EMBL" id="GGM55872.1"/>
    </source>
</evidence>
<dbReference type="Proteomes" id="UP000608890">
    <property type="component" value="Unassembled WGS sequence"/>
</dbReference>